<sequence length="70" mass="7814">MALRFTRVAGRSKKISKIHTRERESVGIFELLRAGAGLTGNLNGTVMLTREESGPGKVHEDCKFHLYSVR</sequence>
<keyword evidence="2" id="KW-1185">Reference proteome</keyword>
<evidence type="ECO:0000313" key="1">
    <source>
        <dbReference type="EMBL" id="GAA0501848.1"/>
    </source>
</evidence>
<evidence type="ECO:0000313" key="2">
    <source>
        <dbReference type="Proteomes" id="UP001500191"/>
    </source>
</evidence>
<gene>
    <name evidence="1" type="ORF">GCM10008937_06750</name>
</gene>
<dbReference type="Proteomes" id="UP001500191">
    <property type="component" value="Unassembled WGS sequence"/>
</dbReference>
<comment type="caution">
    <text evidence="1">The sequence shown here is derived from an EMBL/GenBank/DDBJ whole genome shotgun (WGS) entry which is preliminary data.</text>
</comment>
<name>A0ABN1BNJ2_9DEIO</name>
<protein>
    <submittedName>
        <fullName evidence="1">Uncharacterized protein</fullName>
    </submittedName>
</protein>
<proteinExistence type="predicted"/>
<dbReference type="EMBL" id="BAAADB010000004">
    <property type="protein sequence ID" value="GAA0501848.1"/>
    <property type="molecule type" value="Genomic_DNA"/>
</dbReference>
<accession>A0ABN1BNJ2</accession>
<reference evidence="1 2" key="1">
    <citation type="journal article" date="2019" name="Int. J. Syst. Evol. Microbiol.">
        <title>The Global Catalogue of Microorganisms (GCM) 10K type strain sequencing project: providing services to taxonomists for standard genome sequencing and annotation.</title>
        <authorList>
            <consortium name="The Broad Institute Genomics Platform"/>
            <consortium name="The Broad Institute Genome Sequencing Center for Infectious Disease"/>
            <person name="Wu L."/>
            <person name="Ma J."/>
        </authorList>
    </citation>
    <scope>NUCLEOTIDE SEQUENCE [LARGE SCALE GENOMIC DNA]</scope>
    <source>
        <strain evidence="1 2">JCM 14368</strain>
    </source>
</reference>
<organism evidence="1 2">
    <name type="scientific">Deinococcus depolymerans</name>
    <dbReference type="NCBI Taxonomy" id="392408"/>
    <lineage>
        <taxon>Bacteria</taxon>
        <taxon>Thermotogati</taxon>
        <taxon>Deinococcota</taxon>
        <taxon>Deinococci</taxon>
        <taxon>Deinococcales</taxon>
        <taxon>Deinococcaceae</taxon>
        <taxon>Deinococcus</taxon>
    </lineage>
</organism>